<dbReference type="InterPro" id="IPR041407">
    <property type="entry name" value="MazG_C"/>
</dbReference>
<comment type="caution">
    <text evidence="2">The sequence shown here is derived from an EMBL/GenBank/DDBJ whole genome shotgun (WGS) entry which is preliminary data.</text>
</comment>
<dbReference type="Pfam" id="PF18722">
    <property type="entry name" value="MazG_C"/>
    <property type="match status" value="1"/>
</dbReference>
<gene>
    <name evidence="2" type="ORF">DX912_11355</name>
</gene>
<feature type="domain" description="MazG C-terminal" evidence="1">
    <location>
        <begin position="58"/>
        <end position="236"/>
    </location>
</feature>
<evidence type="ECO:0000313" key="3">
    <source>
        <dbReference type="Proteomes" id="UP000256829"/>
    </source>
</evidence>
<dbReference type="Proteomes" id="UP000256829">
    <property type="component" value="Unassembled WGS sequence"/>
</dbReference>
<accession>A0A3D8VC32</accession>
<keyword evidence="3" id="KW-1185">Reference proteome</keyword>
<evidence type="ECO:0000259" key="1">
    <source>
        <dbReference type="Pfam" id="PF18722"/>
    </source>
</evidence>
<proteinExistence type="predicted"/>
<dbReference type="EMBL" id="QTJR01000007">
    <property type="protein sequence ID" value="RDY66903.1"/>
    <property type="molecule type" value="Genomic_DNA"/>
</dbReference>
<dbReference type="AlphaFoldDB" id="A0A3D8VC32"/>
<organism evidence="2 3">
    <name type="scientific">Lysobacter soli</name>
    <dbReference type="NCBI Taxonomy" id="453783"/>
    <lineage>
        <taxon>Bacteria</taxon>
        <taxon>Pseudomonadati</taxon>
        <taxon>Pseudomonadota</taxon>
        <taxon>Gammaproteobacteria</taxon>
        <taxon>Lysobacterales</taxon>
        <taxon>Lysobacteraceae</taxon>
        <taxon>Lysobacter</taxon>
    </lineage>
</organism>
<sequence>MSPPALREYFGTLFAEWVLTCGCFDLRAESIARDNLDKISSRWPGDEKVYPAYFDPESKYPAHERFPRRFEIEFVERDGYVFQLLNDVFIGDRLTDNSNEADDYRFHDVFHLAYIAYLGWSPVVRGLLKRKRKSVKKVDENEDGARAMIIEEGIATWIFNHAKRLKLYDGVKAGKLDYGVLKQIQSMVEGYEVDRCKLWQWELAILKGFEVFRLLRHHRGGIVTVDMERHELSFRTANSAVPQ</sequence>
<name>A0A3D8VC32_9GAMM</name>
<evidence type="ECO:0000313" key="2">
    <source>
        <dbReference type="EMBL" id="RDY66903.1"/>
    </source>
</evidence>
<protein>
    <recommendedName>
        <fullName evidence="1">MazG C-terminal domain-containing protein</fullName>
    </recommendedName>
</protein>
<reference evidence="2 3" key="1">
    <citation type="submission" date="2018-08" db="EMBL/GenBank/DDBJ databases">
        <title>Lysobacter soli KCTC 22011, whole genome shotgun sequence.</title>
        <authorList>
            <person name="Zhang X."/>
            <person name="Feng G."/>
            <person name="Zhu H."/>
        </authorList>
    </citation>
    <scope>NUCLEOTIDE SEQUENCE [LARGE SCALE GENOMIC DNA]</scope>
    <source>
        <strain evidence="2 3">KCTC 22011</strain>
    </source>
</reference>